<comment type="caution">
    <text evidence="3">The sequence shown here is derived from an EMBL/GenBank/DDBJ whole genome shotgun (WGS) entry which is preliminary data.</text>
</comment>
<protein>
    <recommendedName>
        <fullName evidence="2">Solute-binding protein family 3/N-terminal domain-containing protein</fullName>
    </recommendedName>
</protein>
<keyword evidence="1" id="KW-1133">Transmembrane helix</keyword>
<dbReference type="Proteomes" id="UP001055111">
    <property type="component" value="Unassembled WGS sequence"/>
</dbReference>
<dbReference type="Pfam" id="PF00497">
    <property type="entry name" value="SBP_bac_3"/>
    <property type="match status" value="1"/>
</dbReference>
<dbReference type="RefSeq" id="WP_238212701.1">
    <property type="nucleotide sequence ID" value="NZ_BPUS01000005.1"/>
</dbReference>
<evidence type="ECO:0000256" key="1">
    <source>
        <dbReference type="SAM" id="Phobius"/>
    </source>
</evidence>
<evidence type="ECO:0000259" key="2">
    <source>
        <dbReference type="Pfam" id="PF00497"/>
    </source>
</evidence>
<sequence length="173" mass="18912">MFDRARHRGGDARGARVQWRACMGVVVIVLTWALCASAAGAKERIVVGAAPGVAPPLDMAYPHDTAPRGISADYVDAIARALDLDTQWRIYPNRAALMAALARGDIDMATGATGVDSGAALAYSRQYLPIKQIYVEPLAKRPSRHRLAYVDARIRRRACSPRIRRCGRSRIQT</sequence>
<feature type="domain" description="Solute-binding protein family 3/N-terminal" evidence="2">
    <location>
        <begin position="47"/>
        <end position="115"/>
    </location>
</feature>
<name>A0AA37MH68_9BURK</name>
<gene>
    <name evidence="3" type="ORF">CBA19CS42_16235</name>
</gene>
<organism evidence="3 4">
    <name type="scientific">Caballeronia novacaledonica</name>
    <dbReference type="NCBI Taxonomy" id="1544861"/>
    <lineage>
        <taxon>Bacteria</taxon>
        <taxon>Pseudomonadati</taxon>
        <taxon>Pseudomonadota</taxon>
        <taxon>Betaproteobacteria</taxon>
        <taxon>Burkholderiales</taxon>
        <taxon>Burkholderiaceae</taxon>
        <taxon>Caballeronia</taxon>
    </lineage>
</organism>
<accession>A0AA37MH68</accession>
<keyword evidence="1" id="KW-0472">Membrane</keyword>
<dbReference type="SUPFAM" id="SSF53850">
    <property type="entry name" value="Periplasmic binding protein-like II"/>
    <property type="match status" value="1"/>
</dbReference>
<evidence type="ECO:0000313" key="3">
    <source>
        <dbReference type="EMBL" id="GJH26085.1"/>
    </source>
</evidence>
<dbReference type="AlphaFoldDB" id="A0AA37MH68"/>
<evidence type="ECO:0000313" key="4">
    <source>
        <dbReference type="Proteomes" id="UP001055111"/>
    </source>
</evidence>
<dbReference type="EMBL" id="BPUS01000005">
    <property type="protein sequence ID" value="GJH26085.1"/>
    <property type="molecule type" value="Genomic_DNA"/>
</dbReference>
<dbReference type="Gene3D" id="3.40.190.10">
    <property type="entry name" value="Periplasmic binding protein-like II"/>
    <property type="match status" value="1"/>
</dbReference>
<feature type="transmembrane region" description="Helical" evidence="1">
    <location>
        <begin position="21"/>
        <end position="41"/>
    </location>
</feature>
<dbReference type="InterPro" id="IPR001638">
    <property type="entry name" value="Solute-binding_3/MltF_N"/>
</dbReference>
<keyword evidence="1" id="KW-0812">Transmembrane</keyword>
<proteinExistence type="predicted"/>
<reference evidence="3" key="1">
    <citation type="submission" date="2022-09" db="EMBL/GenBank/DDBJ databases">
        <title>Isolation and characterization of 3-chlorobenzoate degrading bacteria from soils in Shizuoka.</title>
        <authorList>
            <person name="Ifat A."/>
            <person name="Ogawa N."/>
            <person name="Kimbara K."/>
            <person name="Moriuchi R."/>
            <person name="Dohra H."/>
            <person name="Shintani M."/>
        </authorList>
    </citation>
    <scope>NUCLEOTIDE SEQUENCE</scope>
    <source>
        <strain evidence="3">19CS4-2</strain>
    </source>
</reference>